<keyword evidence="3 12" id="KW-0378">Hydrolase</keyword>
<dbReference type="SMART" id="SM00490">
    <property type="entry name" value="HELICc"/>
    <property type="match status" value="1"/>
</dbReference>
<evidence type="ECO:0000256" key="1">
    <source>
        <dbReference type="ARBA" id="ARBA00022741"/>
    </source>
</evidence>
<dbReference type="Gene3D" id="3.40.50.300">
    <property type="entry name" value="P-loop containing nucleotide triphosphate hydrolases"/>
    <property type="match status" value="2"/>
</dbReference>
<feature type="region of interest" description="Disordered" evidence="9">
    <location>
        <begin position="1416"/>
        <end position="1534"/>
    </location>
</feature>
<dbReference type="RefSeq" id="WP_158925494.1">
    <property type="nucleotide sequence ID" value="NZ_CP047020.1"/>
</dbReference>
<organism evidence="12 13">
    <name type="scientific">Streptomyces broussonetiae</name>
    <dbReference type="NCBI Taxonomy" id="2686304"/>
    <lineage>
        <taxon>Bacteria</taxon>
        <taxon>Bacillati</taxon>
        <taxon>Actinomycetota</taxon>
        <taxon>Actinomycetes</taxon>
        <taxon>Kitasatosporales</taxon>
        <taxon>Streptomycetaceae</taxon>
        <taxon>Streptomyces</taxon>
    </lineage>
</organism>
<evidence type="ECO:0000256" key="7">
    <source>
        <dbReference type="ARBA" id="ARBA00023204"/>
    </source>
</evidence>
<dbReference type="EC" id="3.6.4.-" evidence="12"/>
<dbReference type="InterPro" id="IPR001650">
    <property type="entry name" value="Helicase_C-like"/>
</dbReference>
<dbReference type="InterPro" id="IPR011545">
    <property type="entry name" value="DEAD/DEAH_box_helicase_dom"/>
</dbReference>
<gene>
    <name evidence="12" type="ORF">GQF42_31450</name>
</gene>
<dbReference type="GO" id="GO:0016887">
    <property type="term" value="F:ATP hydrolysis activity"/>
    <property type="evidence" value="ECO:0007669"/>
    <property type="project" value="TreeGrafter"/>
</dbReference>
<feature type="domain" description="Helicase ATP-binding" evidence="10">
    <location>
        <begin position="35"/>
        <end position="228"/>
    </location>
</feature>
<evidence type="ECO:0000256" key="8">
    <source>
        <dbReference type="ARBA" id="ARBA00023235"/>
    </source>
</evidence>
<dbReference type="Pfam" id="PF08494">
    <property type="entry name" value="DEAD_assoc"/>
    <property type="match status" value="1"/>
</dbReference>
<dbReference type="Pfam" id="PF23236">
    <property type="entry name" value="WHD_2nd_Lhr"/>
    <property type="match status" value="1"/>
</dbReference>
<dbReference type="InterPro" id="IPR055367">
    <property type="entry name" value="WH4_Lhr"/>
</dbReference>
<dbReference type="GO" id="GO:0004386">
    <property type="term" value="F:helicase activity"/>
    <property type="evidence" value="ECO:0007669"/>
    <property type="project" value="UniProtKB-KW"/>
</dbReference>
<dbReference type="CDD" id="cd17922">
    <property type="entry name" value="DEXHc_LHR-like"/>
    <property type="match status" value="1"/>
</dbReference>
<dbReference type="NCBIfam" id="NF007284">
    <property type="entry name" value="PRK09751.1"/>
    <property type="match status" value="1"/>
</dbReference>
<dbReference type="PANTHER" id="PTHR47962:SF5">
    <property type="entry name" value="ATP-DEPENDENT HELICASE LHR-RELATED"/>
    <property type="match status" value="1"/>
</dbReference>
<dbReference type="GO" id="GO:0003677">
    <property type="term" value="F:DNA binding"/>
    <property type="evidence" value="ECO:0007669"/>
    <property type="project" value="UniProtKB-KW"/>
</dbReference>
<dbReference type="Proteomes" id="UP000436138">
    <property type="component" value="Chromosome"/>
</dbReference>
<dbReference type="Pfam" id="PF00270">
    <property type="entry name" value="DEAD"/>
    <property type="match status" value="1"/>
</dbReference>
<evidence type="ECO:0000256" key="6">
    <source>
        <dbReference type="ARBA" id="ARBA00023125"/>
    </source>
</evidence>
<evidence type="ECO:0000256" key="4">
    <source>
        <dbReference type="ARBA" id="ARBA00022806"/>
    </source>
</evidence>
<evidence type="ECO:0000259" key="10">
    <source>
        <dbReference type="PROSITE" id="PS51192"/>
    </source>
</evidence>
<keyword evidence="4 12" id="KW-0347">Helicase</keyword>
<dbReference type="InterPro" id="IPR052511">
    <property type="entry name" value="ATP-dep_Helicase"/>
</dbReference>
<keyword evidence="2" id="KW-0227">DNA damage</keyword>
<keyword evidence="8" id="KW-0413">Isomerase</keyword>
<evidence type="ECO:0000313" key="13">
    <source>
        <dbReference type="Proteomes" id="UP000436138"/>
    </source>
</evidence>
<dbReference type="GO" id="GO:0006281">
    <property type="term" value="P:DNA repair"/>
    <property type="evidence" value="ECO:0007669"/>
    <property type="project" value="UniProtKB-KW"/>
</dbReference>
<dbReference type="Pfam" id="PF23235">
    <property type="entry name" value="WHD_3rd_Lhr"/>
    <property type="match status" value="1"/>
</dbReference>
<dbReference type="Pfam" id="PF00271">
    <property type="entry name" value="Helicase_C"/>
    <property type="match status" value="1"/>
</dbReference>
<dbReference type="InterPro" id="IPR055368">
    <property type="entry name" value="WH3_Lhr"/>
</dbReference>
<dbReference type="InterPro" id="IPR045628">
    <property type="entry name" value="Lhr_WH_dom"/>
</dbReference>
<evidence type="ECO:0000313" key="12">
    <source>
        <dbReference type="EMBL" id="QHA07218.1"/>
    </source>
</evidence>
<evidence type="ECO:0000256" key="2">
    <source>
        <dbReference type="ARBA" id="ARBA00022763"/>
    </source>
</evidence>
<keyword evidence="5" id="KW-0067">ATP-binding</keyword>
<dbReference type="Pfam" id="PF19306">
    <property type="entry name" value="WHD_Lhr"/>
    <property type="match status" value="1"/>
</dbReference>
<reference evidence="12 13" key="1">
    <citation type="submission" date="2019-12" db="EMBL/GenBank/DDBJ databases">
        <title>Streptomyces sp. strain T44 isolated from rhizosphere soil of Broussonetia papyrifera.</title>
        <authorList>
            <person name="Mo P."/>
        </authorList>
    </citation>
    <scope>NUCLEOTIDE SEQUENCE [LARGE SCALE GENOMIC DNA]</scope>
    <source>
        <strain evidence="12 13">T44</strain>
    </source>
</reference>
<dbReference type="InterPro" id="IPR027417">
    <property type="entry name" value="P-loop_NTPase"/>
</dbReference>
<dbReference type="PANTHER" id="PTHR47962">
    <property type="entry name" value="ATP-DEPENDENT HELICASE LHR-RELATED-RELATED"/>
    <property type="match status" value="1"/>
</dbReference>
<dbReference type="SUPFAM" id="SSF52540">
    <property type="entry name" value="P-loop containing nucleoside triphosphate hydrolases"/>
    <property type="match status" value="1"/>
</dbReference>
<keyword evidence="13" id="KW-1185">Reference proteome</keyword>
<dbReference type="InterPro" id="IPR014001">
    <property type="entry name" value="Helicase_ATP-bd"/>
</dbReference>
<keyword evidence="7" id="KW-0234">DNA repair</keyword>
<accession>A0A6I6N216</accession>
<dbReference type="InterPro" id="IPR055369">
    <property type="entry name" value="WH2_Lhr"/>
</dbReference>
<proteinExistence type="predicted"/>
<dbReference type="SMART" id="SM00487">
    <property type="entry name" value="DEXDc"/>
    <property type="match status" value="1"/>
</dbReference>
<feature type="domain" description="Helicase C-terminal" evidence="11">
    <location>
        <begin position="271"/>
        <end position="450"/>
    </location>
</feature>
<dbReference type="PROSITE" id="PS51192">
    <property type="entry name" value="HELICASE_ATP_BIND_1"/>
    <property type="match status" value="1"/>
</dbReference>
<keyword evidence="1" id="KW-0547">Nucleotide-binding</keyword>
<dbReference type="CDD" id="cd18796">
    <property type="entry name" value="SF2_C_LHR"/>
    <property type="match status" value="1"/>
</dbReference>
<evidence type="ECO:0000256" key="9">
    <source>
        <dbReference type="SAM" id="MobiDB-lite"/>
    </source>
</evidence>
<dbReference type="InterPro" id="IPR013701">
    <property type="entry name" value="Lhr-like_DEAD/DEAH_assoc"/>
</dbReference>
<name>A0A6I6N216_9ACTN</name>
<protein>
    <submittedName>
        <fullName evidence="12">ATP-dependent helicase</fullName>
        <ecNumber evidence="12">3.6.4.-</ecNumber>
    </submittedName>
</protein>
<evidence type="ECO:0000259" key="11">
    <source>
        <dbReference type="PROSITE" id="PS51194"/>
    </source>
</evidence>
<dbReference type="EMBL" id="CP047020">
    <property type="protein sequence ID" value="QHA07218.1"/>
    <property type="molecule type" value="Genomic_DNA"/>
</dbReference>
<dbReference type="KEGG" id="sbro:GQF42_31450"/>
<evidence type="ECO:0000256" key="3">
    <source>
        <dbReference type="ARBA" id="ARBA00022801"/>
    </source>
</evidence>
<dbReference type="GO" id="GO:0005524">
    <property type="term" value="F:ATP binding"/>
    <property type="evidence" value="ECO:0007669"/>
    <property type="project" value="UniProtKB-KW"/>
</dbReference>
<dbReference type="PROSITE" id="PS51194">
    <property type="entry name" value="HELICASE_CTER"/>
    <property type="match status" value="1"/>
</dbReference>
<evidence type="ECO:0000256" key="5">
    <source>
        <dbReference type="ARBA" id="ARBA00022840"/>
    </source>
</evidence>
<keyword evidence="6" id="KW-0238">DNA-binding</keyword>
<dbReference type="Pfam" id="PF23234">
    <property type="entry name" value="WHD_4th_Lhr"/>
    <property type="match status" value="1"/>
</dbReference>
<sequence>MVSSAHRALDGFSPATRGWFTGAFSAPTAAQAGAWQAIGAGSDVLVVAPTGSGKTLAAFLAALDQLASTPPPADPKKRCRVLYVSPLKALAVDVERNLRSPLTGIRQESVRLGLPEPEVTVGIRSGDTPAAERRALSTRPPDILITTPESLFLMLTSATRDALTGVETVILDEVHAVAGTKRGAHLALSLERLDELLPRPARRIGLSATVRPVDEVARYLSPRRKVEIVQPKSGKEFDLSVVVPVQDMGELGGSPAADAAEGGERPSIWPHVEERIADLVQAHRSTIVFANSRRLAERLCNRLNEIAYERATGETLEEHHAPAQLMGGSGAAQGAPPVIARAHHGSVSKEQRALVEEDLKAGRLPAVVATSSLELGIDMGAVDLVVQVESPPSVASGLQRVGRAGHQVGAVSTGVVFPKYRGDLVQAAVVTERMRSGSIESLRVPANPLDVLAQQLVAMTALDTWQFDDLLATVRRSAPFASLPESAFTATLDMLAGRYPSDAFAELRPRVVWDRVTGEITGRPGAQRLAVTSGGTIPDRGLFGVFLAGSDPKKGGGRVGELDEEMVYESRVGDVFTLGTSSWRIEDITRDRVLVSPAPGVPGRLPFWKGDQLGRPLELGRAVGAFLREVGSLPKDNARLRLLAAGLDAWAADNVLSYLDEQREACGHVPDDRTIVVERFRDELGDWRVVVHSPFGAQVHAPWALALGARLSERYGMDAQVMHADDGIVLRLPDADLMGLDLLDQEPMKAGTSFSTAVDGEQAPVGAADVAFDKGEVDQVVTDQVGGSALFASRFRECAARALLLPRRNPGKRTPLWQQRQRAAQLLQVASEFGSFPIVLEAVRECLQDVFDVPGLVELMGDIEARKVRLVEVTTPEPSPFARSLLFGYVAQFLYEGDSPLAERRAAALSLDSRLLAELLGQAELRELLDAEVLTELERELQWLTEDRRVKDVEGVADVLRLLGPLTDAELVARGADPHWVRELAGARRAIKVRIAGADHWAAIEDAGRLRDALGTALPVGVPEAFTEPVKDPLGDLLARYARTHGPFTSATAAARFGLGVAVTEGALHRLAAGGRVVQGEFHPAGIGQEWCDAGVLRRLRRRSLAVLRHELEPVPPAALAQFLPQWQHIGKGHGLRGIDGLVRAVEQLQGASVPASALEKLVLPSRVANYTPAMLDELTAAGEVVWAGAGALPGKDGWVSLYLADAAPLLLPPPHPLELTALHQSVLDALSGGYGLFFRQIADQVRATTHPDVTDPHLADALWDLAWSGRLTNDTLAPMRSLLGSGRTAGSTAHRAKRAVPRGRYGSLTAAARPASRSGPPTVAGRWSLLPTVEPDATVRAHALARTLLDRHGVVTRGAVAAEGVEGGFSAVYRVLSAFEESGQARRGYVVEGLGAAQFAMDGAVDRLRAVSNARDRSEGLPSAAHQNDPLHNGFPAFPNGFGGDNGPHGHALPGASEVSDGGFAHPGLDDDFTWPPADLPPAPGDHVSPRDLADPFASPGFGGPRGGDATTSGSRARQGRGSGRTGAAAPDPRAVVLAAADPANAYGAALSWPESPTGAGHKPGRKAGSLVVLVEGELTLYMERGGKTLLAWPTTPGAPAPEDPRLRTAAEALAAAARAGSLGTVTVERINGTQALTSPVGTLLEGAGFVATPRGLRLRP</sequence>